<name>A0A1D8JED0_9BACL</name>
<keyword evidence="3" id="KW-1185">Reference proteome</keyword>
<evidence type="ECO:0000313" key="2">
    <source>
        <dbReference type="EMBL" id="AOV07072.1"/>
    </source>
</evidence>
<keyword evidence="1" id="KW-0732">Signal</keyword>
<dbReference type="EMBL" id="CP017560">
    <property type="protein sequence ID" value="AOV07072.1"/>
    <property type="molecule type" value="Genomic_DNA"/>
</dbReference>
<accession>A0A1D8JED0</accession>
<dbReference type="Proteomes" id="UP000185746">
    <property type="component" value="Chromosome"/>
</dbReference>
<evidence type="ECO:0000256" key="1">
    <source>
        <dbReference type="SAM" id="SignalP"/>
    </source>
</evidence>
<feature type="chain" id="PRO_5038684615" description="DUF4367 domain-containing protein" evidence="1">
    <location>
        <begin position="23"/>
        <end position="176"/>
    </location>
</feature>
<dbReference type="KEGG" id="surl:BI350_05600"/>
<reference evidence="2 3" key="1">
    <citation type="submission" date="2016-09" db="EMBL/GenBank/DDBJ databases">
        <title>Complete genome sequence of the Lysinibacillus sphaericus LMG 22257, a specie of Bacillus with ureolytic activity that can effectively biodeposit calcium carbonate.</title>
        <authorList>
            <person name="Yan W."/>
        </authorList>
    </citation>
    <scope>NUCLEOTIDE SEQUENCE [LARGE SCALE GENOMIC DNA]</scope>
    <source>
        <strain evidence="2 3">LMG 22257</strain>
    </source>
</reference>
<protein>
    <recommendedName>
        <fullName evidence="4">DUF4367 domain-containing protein</fullName>
    </recommendedName>
</protein>
<evidence type="ECO:0008006" key="4">
    <source>
        <dbReference type="Google" id="ProtNLM"/>
    </source>
</evidence>
<dbReference type="RefSeq" id="WP_075527198.1">
    <property type="nucleotide sequence ID" value="NZ_CP017560.1"/>
</dbReference>
<gene>
    <name evidence="2" type="ORF">BI350_05600</name>
</gene>
<evidence type="ECO:0000313" key="3">
    <source>
        <dbReference type="Proteomes" id="UP000185746"/>
    </source>
</evidence>
<proteinExistence type="predicted"/>
<sequence>MIRTISFLSISFCLLFFVTVFAAAHDNPRPYEEIYPEIGYKTVDEALNDFEQHFNQSLKLPLRVPPLIFTHYFGRFNNSEGDINDSFEVIFINDQSSENHYNISVRPIKYKVPVQEKYVLETFTLKNGNEAIYLTFSGFNILVFERDNWQYMLQIDKRVSNKVTSETLLDIANSMD</sequence>
<organism evidence="2 3">
    <name type="scientific">Sporosarcina ureilytica</name>
    <dbReference type="NCBI Taxonomy" id="298596"/>
    <lineage>
        <taxon>Bacteria</taxon>
        <taxon>Bacillati</taxon>
        <taxon>Bacillota</taxon>
        <taxon>Bacilli</taxon>
        <taxon>Bacillales</taxon>
        <taxon>Caryophanaceae</taxon>
        <taxon>Sporosarcina</taxon>
    </lineage>
</organism>
<feature type="signal peptide" evidence="1">
    <location>
        <begin position="1"/>
        <end position="22"/>
    </location>
</feature>
<dbReference type="AlphaFoldDB" id="A0A1D8JED0"/>